<protein>
    <submittedName>
        <fullName evidence="8">Putative Homeodomain-like, Homeodomain-related, Homeobox protein</fullName>
    </submittedName>
</protein>
<dbReference type="InterPro" id="IPR017970">
    <property type="entry name" value="Homeobox_CS"/>
</dbReference>
<comment type="subcellular location">
    <subcellularLocation>
        <location evidence="1 5 6">Nucleus</location>
    </subcellularLocation>
</comment>
<dbReference type="OrthoDB" id="6159439at2759"/>
<dbReference type="SMART" id="SM00389">
    <property type="entry name" value="HOX"/>
    <property type="match status" value="1"/>
</dbReference>
<comment type="caution">
    <text evidence="8">The sequence shown here is derived from an EMBL/GenBank/DDBJ whole genome shotgun (WGS) entry which is preliminary data.</text>
</comment>
<dbReference type="AlphaFoldDB" id="A0A0R0M096"/>
<organism evidence="8 9">
    <name type="scientific">Pseudoloma neurophilia</name>
    <dbReference type="NCBI Taxonomy" id="146866"/>
    <lineage>
        <taxon>Eukaryota</taxon>
        <taxon>Fungi</taxon>
        <taxon>Fungi incertae sedis</taxon>
        <taxon>Microsporidia</taxon>
        <taxon>Pseudoloma</taxon>
    </lineage>
</organism>
<dbReference type="EMBL" id="LGUB01000518">
    <property type="protein sequence ID" value="KRH93038.1"/>
    <property type="molecule type" value="Genomic_DNA"/>
</dbReference>
<evidence type="ECO:0000256" key="2">
    <source>
        <dbReference type="ARBA" id="ARBA00023125"/>
    </source>
</evidence>
<evidence type="ECO:0000256" key="5">
    <source>
        <dbReference type="PROSITE-ProRule" id="PRU00108"/>
    </source>
</evidence>
<dbReference type="PANTHER" id="PTHR24324">
    <property type="entry name" value="HOMEOBOX PROTEIN HHEX"/>
    <property type="match status" value="1"/>
</dbReference>
<evidence type="ECO:0000256" key="6">
    <source>
        <dbReference type="RuleBase" id="RU000682"/>
    </source>
</evidence>
<dbReference type="VEuPathDB" id="MicrosporidiaDB:M153_16940001225"/>
<keyword evidence="9" id="KW-1185">Reference proteome</keyword>
<dbReference type="InterPro" id="IPR051000">
    <property type="entry name" value="Homeobox_DNA-bind_prot"/>
</dbReference>
<evidence type="ECO:0000313" key="8">
    <source>
        <dbReference type="EMBL" id="KRH93038.1"/>
    </source>
</evidence>
<dbReference type="InterPro" id="IPR001356">
    <property type="entry name" value="HD"/>
</dbReference>
<dbReference type="GO" id="GO:0005634">
    <property type="term" value="C:nucleus"/>
    <property type="evidence" value="ECO:0007669"/>
    <property type="project" value="UniProtKB-SubCell"/>
</dbReference>
<reference evidence="8 9" key="1">
    <citation type="submission" date="2015-07" db="EMBL/GenBank/DDBJ databases">
        <title>The genome of Pseudoloma neurophilia, a relevant intracellular parasite of the zebrafish.</title>
        <authorList>
            <person name="Ndikumana S."/>
            <person name="Pelin A."/>
            <person name="Sanders J."/>
            <person name="Corradi N."/>
        </authorList>
    </citation>
    <scope>NUCLEOTIDE SEQUENCE [LARGE SCALE GENOMIC DNA]</scope>
    <source>
        <strain evidence="8 9">MK1</strain>
    </source>
</reference>
<dbReference type="PANTHER" id="PTHR24324:SF5">
    <property type="entry name" value="HEMATOPOIETICALLY-EXPRESSED HOMEOBOX PROTEIN HHEX"/>
    <property type="match status" value="1"/>
</dbReference>
<feature type="domain" description="Homeobox" evidence="7">
    <location>
        <begin position="6"/>
        <end position="66"/>
    </location>
</feature>
<evidence type="ECO:0000256" key="4">
    <source>
        <dbReference type="ARBA" id="ARBA00023242"/>
    </source>
</evidence>
<dbReference type="PROSITE" id="PS50071">
    <property type="entry name" value="HOMEOBOX_2"/>
    <property type="match status" value="1"/>
</dbReference>
<keyword evidence="3 5" id="KW-0371">Homeobox</keyword>
<dbReference type="Proteomes" id="UP000051530">
    <property type="component" value="Unassembled WGS sequence"/>
</dbReference>
<evidence type="ECO:0000256" key="3">
    <source>
        <dbReference type="ARBA" id="ARBA00023155"/>
    </source>
</evidence>
<dbReference type="GO" id="GO:0030154">
    <property type="term" value="P:cell differentiation"/>
    <property type="evidence" value="ECO:0007669"/>
    <property type="project" value="TreeGrafter"/>
</dbReference>
<feature type="DNA-binding region" description="Homeobox" evidence="5">
    <location>
        <begin position="8"/>
        <end position="67"/>
    </location>
</feature>
<dbReference type="SUPFAM" id="SSF46689">
    <property type="entry name" value="Homeodomain-like"/>
    <property type="match status" value="1"/>
</dbReference>
<dbReference type="InterPro" id="IPR009057">
    <property type="entry name" value="Homeodomain-like_sf"/>
</dbReference>
<keyword evidence="4 5" id="KW-0539">Nucleus</keyword>
<dbReference type="PROSITE" id="PS00027">
    <property type="entry name" value="HOMEOBOX_1"/>
    <property type="match status" value="1"/>
</dbReference>
<evidence type="ECO:0000313" key="9">
    <source>
        <dbReference type="Proteomes" id="UP000051530"/>
    </source>
</evidence>
<accession>A0A0R0M096</accession>
<proteinExistence type="predicted"/>
<gene>
    <name evidence="8" type="ORF">M153_16940001225</name>
</gene>
<evidence type="ECO:0000256" key="1">
    <source>
        <dbReference type="ARBA" id="ARBA00004123"/>
    </source>
</evidence>
<dbReference type="CDD" id="cd00086">
    <property type="entry name" value="homeodomain"/>
    <property type="match status" value="1"/>
</dbReference>
<sequence length="115" mass="14022">MEPETEIKKRQRTILTNEQTRYLQTYFFHNTFPTKEERDIVARKLNMPPRTIQIWFQNMRQKVKNKSDKDVNEFRPLDLLADEAIKILERKKRLRFHTEHEHGVIKNDNSDTLLK</sequence>
<dbReference type="GO" id="GO:0000981">
    <property type="term" value="F:DNA-binding transcription factor activity, RNA polymerase II-specific"/>
    <property type="evidence" value="ECO:0007669"/>
    <property type="project" value="InterPro"/>
</dbReference>
<name>A0A0R0M096_9MICR</name>
<dbReference type="Pfam" id="PF00046">
    <property type="entry name" value="Homeodomain"/>
    <property type="match status" value="1"/>
</dbReference>
<keyword evidence="2 5" id="KW-0238">DNA-binding</keyword>
<evidence type="ECO:0000259" key="7">
    <source>
        <dbReference type="PROSITE" id="PS50071"/>
    </source>
</evidence>
<dbReference type="GO" id="GO:0000978">
    <property type="term" value="F:RNA polymerase II cis-regulatory region sequence-specific DNA binding"/>
    <property type="evidence" value="ECO:0007669"/>
    <property type="project" value="TreeGrafter"/>
</dbReference>
<dbReference type="Gene3D" id="1.10.10.60">
    <property type="entry name" value="Homeodomain-like"/>
    <property type="match status" value="1"/>
</dbReference>